<protein>
    <recommendedName>
        <fullName evidence="16">UDP-N-acetylenolpyruvoylglucosamine reductase</fullName>
        <ecNumber evidence="16">1.3.1.98</ecNumber>
    </recommendedName>
    <alternativeName>
        <fullName evidence="16">UDP-N-acetylmuramate dehydrogenase</fullName>
    </alternativeName>
</protein>
<dbReference type="GO" id="GO:0009252">
    <property type="term" value="P:peptidoglycan biosynthetic process"/>
    <property type="evidence" value="ECO:0007669"/>
    <property type="project" value="UniProtKB-UniRule"/>
</dbReference>
<comment type="similarity">
    <text evidence="16">Belongs to the MurB family.</text>
</comment>
<evidence type="ECO:0000256" key="12">
    <source>
        <dbReference type="ARBA" id="ARBA00023002"/>
    </source>
</evidence>
<evidence type="ECO:0000256" key="2">
    <source>
        <dbReference type="ARBA" id="ARBA00003921"/>
    </source>
</evidence>
<dbReference type="InterPro" id="IPR016167">
    <property type="entry name" value="FAD-bd_PCMH_sub1"/>
</dbReference>
<dbReference type="PANTHER" id="PTHR21071:SF4">
    <property type="entry name" value="UDP-N-ACETYLENOLPYRUVOYLGLUCOSAMINE REDUCTASE"/>
    <property type="match status" value="1"/>
</dbReference>
<evidence type="ECO:0000313" key="18">
    <source>
        <dbReference type="EMBL" id="HIQ67168.1"/>
    </source>
</evidence>
<dbReference type="SUPFAM" id="SSF56194">
    <property type="entry name" value="Uridine diphospho-N-Acetylenolpyruvylglucosamine reductase, MurB, C-terminal domain"/>
    <property type="match status" value="1"/>
</dbReference>
<evidence type="ECO:0000256" key="13">
    <source>
        <dbReference type="ARBA" id="ARBA00023306"/>
    </source>
</evidence>
<dbReference type="GO" id="GO:0051301">
    <property type="term" value="P:cell division"/>
    <property type="evidence" value="ECO:0007669"/>
    <property type="project" value="UniProtKB-KW"/>
</dbReference>
<evidence type="ECO:0000256" key="5">
    <source>
        <dbReference type="ARBA" id="ARBA00022490"/>
    </source>
</evidence>
<feature type="active site" description="Proton donor" evidence="16">
    <location>
        <position position="229"/>
    </location>
</feature>
<comment type="caution">
    <text evidence="18">The sequence shown here is derived from an EMBL/GenBank/DDBJ whole genome shotgun (WGS) entry which is preliminary data.</text>
</comment>
<dbReference type="AlphaFoldDB" id="A0A9D0Z3E6"/>
<keyword evidence="5 16" id="KW-0963">Cytoplasm</keyword>
<keyword evidence="8 16" id="KW-0274">FAD</keyword>
<feature type="active site" evidence="16">
    <location>
        <position position="299"/>
    </location>
</feature>
<dbReference type="GO" id="GO:0008762">
    <property type="term" value="F:UDP-N-acetylmuramate dehydrogenase activity"/>
    <property type="evidence" value="ECO:0007669"/>
    <property type="project" value="UniProtKB-UniRule"/>
</dbReference>
<keyword evidence="9 16" id="KW-0521">NADP</keyword>
<evidence type="ECO:0000256" key="7">
    <source>
        <dbReference type="ARBA" id="ARBA00022630"/>
    </source>
</evidence>
<evidence type="ECO:0000259" key="17">
    <source>
        <dbReference type="PROSITE" id="PS51387"/>
    </source>
</evidence>
<dbReference type="GO" id="GO:0071555">
    <property type="term" value="P:cell wall organization"/>
    <property type="evidence" value="ECO:0007669"/>
    <property type="project" value="UniProtKB-KW"/>
</dbReference>
<sequence>MTELTVFQKKIRDFLPEISLRFYEPLAKHTSFRIGGPAEVMAFPQNADQLAQLLKVSALLDCKPAILGAGTNILAPDQGLPGLTICLKDCLEGMTVLENGKIRFGAGISMARAASFAAKQGLSGMEFAHGIPGSIGGGIYMNAGAYGGEICQICQEAEVMDMAGNLRTLTHKELGFSYRHSILEEQDLIVVSGTFSLTPKPREEIQGKMQELMERRRASQPLDMPSAGSAFKRPVGGYAAALIEQAGLKGFQVGGAAVSTKHAGFVVNLGDATAADVQELLKQVAEKVYANSGITLTPEVRIW</sequence>
<name>A0A9D0Z3E6_9FIRM</name>
<reference evidence="18" key="2">
    <citation type="journal article" date="2021" name="PeerJ">
        <title>Extensive microbial diversity within the chicken gut microbiome revealed by metagenomics and culture.</title>
        <authorList>
            <person name="Gilroy R."/>
            <person name="Ravi A."/>
            <person name="Getino M."/>
            <person name="Pursley I."/>
            <person name="Horton D.L."/>
            <person name="Alikhan N.F."/>
            <person name="Baker D."/>
            <person name="Gharbi K."/>
            <person name="Hall N."/>
            <person name="Watson M."/>
            <person name="Adriaenssens E.M."/>
            <person name="Foster-Nyarko E."/>
            <person name="Jarju S."/>
            <person name="Secka A."/>
            <person name="Antonio M."/>
            <person name="Oren A."/>
            <person name="Chaudhuri R.R."/>
            <person name="La Ragione R."/>
            <person name="Hildebrand F."/>
            <person name="Pallen M.J."/>
        </authorList>
    </citation>
    <scope>NUCLEOTIDE SEQUENCE</scope>
    <source>
        <strain evidence="18">13361</strain>
    </source>
</reference>
<accession>A0A9D0Z3E6</accession>
<dbReference type="NCBIfam" id="NF010480">
    <property type="entry name" value="PRK13905.1"/>
    <property type="match status" value="1"/>
</dbReference>
<dbReference type="InterPro" id="IPR003170">
    <property type="entry name" value="MurB"/>
</dbReference>
<feature type="active site" evidence="16">
    <location>
        <position position="179"/>
    </location>
</feature>
<dbReference type="PANTHER" id="PTHR21071">
    <property type="entry name" value="UDP-N-ACETYLENOLPYRUVOYLGLUCOSAMINE REDUCTASE"/>
    <property type="match status" value="1"/>
</dbReference>
<keyword evidence="10 16" id="KW-0133">Cell shape</keyword>
<evidence type="ECO:0000256" key="16">
    <source>
        <dbReference type="HAMAP-Rule" id="MF_00037"/>
    </source>
</evidence>
<comment type="catalytic activity">
    <reaction evidence="15 16">
        <text>UDP-N-acetyl-alpha-D-muramate + NADP(+) = UDP-N-acetyl-3-O-(1-carboxyvinyl)-alpha-D-glucosamine + NADPH + H(+)</text>
        <dbReference type="Rhea" id="RHEA:12248"/>
        <dbReference type="ChEBI" id="CHEBI:15378"/>
        <dbReference type="ChEBI" id="CHEBI:57783"/>
        <dbReference type="ChEBI" id="CHEBI:58349"/>
        <dbReference type="ChEBI" id="CHEBI:68483"/>
        <dbReference type="ChEBI" id="CHEBI:70757"/>
        <dbReference type="EC" id="1.3.1.98"/>
    </reaction>
</comment>
<dbReference type="InterPro" id="IPR011601">
    <property type="entry name" value="MurB_C"/>
</dbReference>
<evidence type="ECO:0000256" key="3">
    <source>
        <dbReference type="ARBA" id="ARBA00004496"/>
    </source>
</evidence>
<keyword evidence="6 16" id="KW-0132">Cell division</keyword>
<feature type="domain" description="FAD-binding PCMH-type" evidence="17">
    <location>
        <begin position="33"/>
        <end position="200"/>
    </location>
</feature>
<keyword evidence="13 16" id="KW-0131">Cell cycle</keyword>
<evidence type="ECO:0000256" key="9">
    <source>
        <dbReference type="ARBA" id="ARBA00022857"/>
    </source>
</evidence>
<dbReference type="Pfam" id="PF02873">
    <property type="entry name" value="MurB_C"/>
    <property type="match status" value="1"/>
</dbReference>
<dbReference type="Proteomes" id="UP000886796">
    <property type="component" value="Unassembled WGS sequence"/>
</dbReference>
<dbReference type="Pfam" id="PF01565">
    <property type="entry name" value="FAD_binding_4"/>
    <property type="match status" value="1"/>
</dbReference>
<evidence type="ECO:0000256" key="11">
    <source>
        <dbReference type="ARBA" id="ARBA00022984"/>
    </source>
</evidence>
<dbReference type="GO" id="GO:0071949">
    <property type="term" value="F:FAD binding"/>
    <property type="evidence" value="ECO:0007669"/>
    <property type="project" value="InterPro"/>
</dbReference>
<gene>
    <name evidence="16 18" type="primary">murB</name>
    <name evidence="18" type="ORF">IAB74_01490</name>
</gene>
<comment type="function">
    <text evidence="2 16">Cell wall formation.</text>
</comment>
<organism evidence="18 19">
    <name type="scientific">Candidatus Faecousia excrementigallinarum</name>
    <dbReference type="NCBI Taxonomy" id="2840806"/>
    <lineage>
        <taxon>Bacteria</taxon>
        <taxon>Bacillati</taxon>
        <taxon>Bacillota</taxon>
        <taxon>Clostridia</taxon>
        <taxon>Eubacteriales</taxon>
        <taxon>Oscillospiraceae</taxon>
        <taxon>Faecousia</taxon>
    </lineage>
</organism>
<evidence type="ECO:0000256" key="6">
    <source>
        <dbReference type="ARBA" id="ARBA00022618"/>
    </source>
</evidence>
<comment type="subcellular location">
    <subcellularLocation>
        <location evidence="3 16">Cytoplasm</location>
    </subcellularLocation>
</comment>
<evidence type="ECO:0000256" key="1">
    <source>
        <dbReference type="ARBA" id="ARBA00001974"/>
    </source>
</evidence>
<evidence type="ECO:0000256" key="15">
    <source>
        <dbReference type="ARBA" id="ARBA00048914"/>
    </source>
</evidence>
<reference evidence="18" key="1">
    <citation type="submission" date="2020-10" db="EMBL/GenBank/DDBJ databases">
        <authorList>
            <person name="Gilroy R."/>
        </authorList>
    </citation>
    <scope>NUCLEOTIDE SEQUENCE</scope>
    <source>
        <strain evidence="18">13361</strain>
    </source>
</reference>
<proteinExistence type="inferred from homology"/>
<keyword evidence="14 16" id="KW-0961">Cell wall biogenesis/degradation</keyword>
<comment type="cofactor">
    <cofactor evidence="1 16">
        <name>FAD</name>
        <dbReference type="ChEBI" id="CHEBI:57692"/>
    </cofactor>
</comment>
<dbReference type="HAMAP" id="MF_00037">
    <property type="entry name" value="MurB"/>
    <property type="match status" value="1"/>
</dbReference>
<comment type="pathway">
    <text evidence="4 16">Cell wall biogenesis; peptidoglycan biosynthesis.</text>
</comment>
<dbReference type="EMBL" id="DVFK01000020">
    <property type="protein sequence ID" value="HIQ67168.1"/>
    <property type="molecule type" value="Genomic_DNA"/>
</dbReference>
<evidence type="ECO:0000256" key="14">
    <source>
        <dbReference type="ARBA" id="ARBA00023316"/>
    </source>
</evidence>
<dbReference type="InterPro" id="IPR006094">
    <property type="entry name" value="Oxid_FAD_bind_N"/>
</dbReference>
<dbReference type="InterPro" id="IPR036318">
    <property type="entry name" value="FAD-bd_PCMH-like_sf"/>
</dbReference>
<evidence type="ECO:0000256" key="4">
    <source>
        <dbReference type="ARBA" id="ARBA00004752"/>
    </source>
</evidence>
<evidence type="ECO:0000256" key="10">
    <source>
        <dbReference type="ARBA" id="ARBA00022960"/>
    </source>
</evidence>
<dbReference type="NCBIfam" id="TIGR00179">
    <property type="entry name" value="murB"/>
    <property type="match status" value="1"/>
</dbReference>
<dbReference type="InterPro" id="IPR016169">
    <property type="entry name" value="FAD-bd_PCMH_sub2"/>
</dbReference>
<dbReference type="InterPro" id="IPR036635">
    <property type="entry name" value="MurB_C_sf"/>
</dbReference>
<dbReference type="PROSITE" id="PS51387">
    <property type="entry name" value="FAD_PCMH"/>
    <property type="match status" value="1"/>
</dbReference>
<dbReference type="InterPro" id="IPR016166">
    <property type="entry name" value="FAD-bd_PCMH"/>
</dbReference>
<keyword evidence="11 16" id="KW-0573">Peptidoglycan synthesis</keyword>
<keyword evidence="12 16" id="KW-0560">Oxidoreductase</keyword>
<dbReference type="Gene3D" id="3.90.78.10">
    <property type="entry name" value="UDP-N-acetylenolpyruvoylglucosamine reductase, C-terminal domain"/>
    <property type="match status" value="1"/>
</dbReference>
<dbReference type="GO" id="GO:0008360">
    <property type="term" value="P:regulation of cell shape"/>
    <property type="evidence" value="ECO:0007669"/>
    <property type="project" value="UniProtKB-KW"/>
</dbReference>
<dbReference type="Gene3D" id="3.30.465.10">
    <property type="match status" value="1"/>
</dbReference>
<dbReference type="SUPFAM" id="SSF56176">
    <property type="entry name" value="FAD-binding/transporter-associated domain-like"/>
    <property type="match status" value="1"/>
</dbReference>
<dbReference type="Gene3D" id="3.30.43.10">
    <property type="entry name" value="Uridine Diphospho-n-acetylenolpyruvylglucosamine Reductase, domain 2"/>
    <property type="match status" value="1"/>
</dbReference>
<evidence type="ECO:0000313" key="19">
    <source>
        <dbReference type="Proteomes" id="UP000886796"/>
    </source>
</evidence>
<dbReference type="EC" id="1.3.1.98" evidence="16"/>
<keyword evidence="7 16" id="KW-0285">Flavoprotein</keyword>
<evidence type="ECO:0000256" key="8">
    <source>
        <dbReference type="ARBA" id="ARBA00022827"/>
    </source>
</evidence>
<dbReference type="GO" id="GO:0005829">
    <property type="term" value="C:cytosol"/>
    <property type="evidence" value="ECO:0007669"/>
    <property type="project" value="TreeGrafter"/>
</dbReference>